<comment type="subcellular location">
    <subcellularLocation>
        <location evidence="8">Cell outer membrane</location>
    </subcellularLocation>
    <subcellularLocation>
        <location evidence="1">Membrane</location>
    </subcellularLocation>
</comment>
<reference evidence="12 13" key="1">
    <citation type="submission" date="2020-06" db="EMBL/GenBank/DDBJ databases">
        <title>Interaction of electrochemicaly active bacteria, Geobacter bremensis R4 on different carbon anode.</title>
        <authorList>
            <person name="Meng L."/>
            <person name="Yoshida N."/>
        </authorList>
    </citation>
    <scope>NUCLEOTIDE SEQUENCE [LARGE SCALE GENOMIC DNA]</scope>
    <source>
        <strain evidence="12 13">R4</strain>
    </source>
</reference>
<dbReference type="NCBIfam" id="TIGR02515">
    <property type="entry name" value="IV_pilus_PilQ"/>
    <property type="match status" value="1"/>
</dbReference>
<evidence type="ECO:0000256" key="2">
    <source>
        <dbReference type="ARBA" id="ARBA00022448"/>
    </source>
</evidence>
<dbReference type="SMART" id="SM00965">
    <property type="entry name" value="STN"/>
    <property type="match status" value="1"/>
</dbReference>
<dbReference type="InterPro" id="IPR038591">
    <property type="entry name" value="NolW-like_sf"/>
</dbReference>
<evidence type="ECO:0000313" key="12">
    <source>
        <dbReference type="EMBL" id="BCG47844.1"/>
    </source>
</evidence>
<evidence type="ECO:0000256" key="1">
    <source>
        <dbReference type="ARBA" id="ARBA00004370"/>
    </source>
</evidence>
<feature type="domain" description="Secretin/TonB short N-terminal" evidence="11">
    <location>
        <begin position="560"/>
        <end position="608"/>
    </location>
</feature>
<dbReference type="InterPro" id="IPR013355">
    <property type="entry name" value="Pilus_4_PilQ"/>
</dbReference>
<keyword evidence="4" id="KW-0653">Protein transport</keyword>
<dbReference type="KEGG" id="gbn:GEOBRER4_25940"/>
<comment type="similarity">
    <text evidence="7">Belongs to the bacterial secretin family.</text>
</comment>
<gene>
    <name evidence="12" type="ORF">GEOBRER4_n2693</name>
</gene>
<keyword evidence="3 10" id="KW-0732">Signal</keyword>
<dbReference type="InterPro" id="IPR051808">
    <property type="entry name" value="Type_IV_pilus_biogenesis"/>
</dbReference>
<dbReference type="InterPro" id="IPR005644">
    <property type="entry name" value="NolW-like"/>
</dbReference>
<evidence type="ECO:0000256" key="10">
    <source>
        <dbReference type="SAM" id="SignalP"/>
    </source>
</evidence>
<dbReference type="InterPro" id="IPR011662">
    <property type="entry name" value="Secretin/TonB_short_N"/>
</dbReference>
<dbReference type="PRINTS" id="PR00811">
    <property type="entry name" value="BCTERIALGSPD"/>
</dbReference>
<keyword evidence="6" id="KW-0998">Cell outer membrane</keyword>
<keyword evidence="2 8" id="KW-0813">Transport</keyword>
<evidence type="ECO:0000256" key="3">
    <source>
        <dbReference type="ARBA" id="ARBA00022729"/>
    </source>
</evidence>
<proteinExistence type="inferred from homology"/>
<feature type="signal peptide" evidence="10">
    <location>
        <begin position="1"/>
        <end position="23"/>
    </location>
</feature>
<evidence type="ECO:0000256" key="9">
    <source>
        <dbReference type="SAM" id="MobiDB-lite"/>
    </source>
</evidence>
<dbReference type="Gene3D" id="3.30.1370.130">
    <property type="match status" value="1"/>
</dbReference>
<dbReference type="PANTHER" id="PTHR30604:SF1">
    <property type="entry name" value="DNA UTILIZATION PROTEIN HOFQ"/>
    <property type="match status" value="1"/>
</dbReference>
<feature type="region of interest" description="Disordered" evidence="9">
    <location>
        <begin position="178"/>
        <end position="223"/>
    </location>
</feature>
<keyword evidence="5" id="KW-0472">Membrane</keyword>
<dbReference type="PANTHER" id="PTHR30604">
    <property type="entry name" value="PROTEIN TRANSPORT PROTEIN HOFQ"/>
    <property type="match status" value="1"/>
</dbReference>
<dbReference type="GO" id="GO:0009279">
    <property type="term" value="C:cell outer membrane"/>
    <property type="evidence" value="ECO:0007669"/>
    <property type="project" value="UniProtKB-SubCell"/>
</dbReference>
<keyword evidence="13" id="KW-1185">Reference proteome</keyword>
<feature type="compositionally biased region" description="Low complexity" evidence="9">
    <location>
        <begin position="178"/>
        <end position="210"/>
    </location>
</feature>
<dbReference type="Pfam" id="PF07660">
    <property type="entry name" value="STN"/>
    <property type="match status" value="1"/>
</dbReference>
<evidence type="ECO:0000256" key="6">
    <source>
        <dbReference type="ARBA" id="ARBA00023237"/>
    </source>
</evidence>
<evidence type="ECO:0000256" key="5">
    <source>
        <dbReference type="ARBA" id="ARBA00023136"/>
    </source>
</evidence>
<dbReference type="Pfam" id="PF00263">
    <property type="entry name" value="Secretin"/>
    <property type="match status" value="1"/>
</dbReference>
<dbReference type="InterPro" id="IPR004846">
    <property type="entry name" value="T2SS/T3SS_dom"/>
</dbReference>
<dbReference type="InterPro" id="IPR021731">
    <property type="entry name" value="AMIN_dom"/>
</dbReference>
<dbReference type="Pfam" id="PF11741">
    <property type="entry name" value="AMIN"/>
    <property type="match status" value="2"/>
</dbReference>
<dbReference type="PROSITE" id="PS51257">
    <property type="entry name" value="PROKAR_LIPOPROTEIN"/>
    <property type="match status" value="1"/>
</dbReference>
<evidence type="ECO:0000256" key="8">
    <source>
        <dbReference type="RuleBase" id="RU004004"/>
    </source>
</evidence>
<evidence type="ECO:0000313" key="13">
    <source>
        <dbReference type="Proteomes" id="UP000515472"/>
    </source>
</evidence>
<dbReference type="Proteomes" id="UP000515472">
    <property type="component" value="Chromosome"/>
</dbReference>
<evidence type="ECO:0000259" key="11">
    <source>
        <dbReference type="SMART" id="SM00965"/>
    </source>
</evidence>
<dbReference type="Pfam" id="PF03958">
    <property type="entry name" value="Secretin_N"/>
    <property type="match status" value="1"/>
</dbReference>
<evidence type="ECO:0000256" key="4">
    <source>
        <dbReference type="ARBA" id="ARBA00022927"/>
    </source>
</evidence>
<feature type="chain" id="PRO_5028130258" evidence="10">
    <location>
        <begin position="24"/>
        <end position="927"/>
    </location>
</feature>
<protein>
    <submittedName>
        <fullName evidence="12">Type IV pilus biogenesis protein PilQ</fullName>
    </submittedName>
</protein>
<dbReference type="AlphaFoldDB" id="A0A6S6M7X1"/>
<accession>A0A6S6M7X1</accession>
<name>A0A6S6M7X1_9BACT</name>
<dbReference type="Gene3D" id="3.30.1370.120">
    <property type="match status" value="1"/>
</dbReference>
<dbReference type="InterPro" id="IPR001775">
    <property type="entry name" value="GspD/PilQ"/>
</dbReference>
<organism evidence="12 13">
    <name type="scientific">Citrifermentans bremense</name>
    <dbReference type="NCBI Taxonomy" id="60035"/>
    <lineage>
        <taxon>Bacteria</taxon>
        <taxon>Pseudomonadati</taxon>
        <taxon>Thermodesulfobacteriota</taxon>
        <taxon>Desulfuromonadia</taxon>
        <taxon>Geobacterales</taxon>
        <taxon>Geobacteraceae</taxon>
        <taxon>Citrifermentans</taxon>
    </lineage>
</organism>
<dbReference type="Gene3D" id="2.60.40.3500">
    <property type="match status" value="2"/>
</dbReference>
<dbReference type="RefSeq" id="WP_185242680.1">
    <property type="nucleotide sequence ID" value="NZ_AP023213.1"/>
</dbReference>
<dbReference type="EMBL" id="AP023213">
    <property type="protein sequence ID" value="BCG47844.1"/>
    <property type="molecule type" value="Genomic_DNA"/>
</dbReference>
<sequence length="927" mass="97376">MTRYQCRILCHAMALIVLVAVSAGCVKRMTAANEPAQAEASAFATLKSVTVSPDASSVELSSDKPLTYTSYKGGDPTQIIVDISQTEPGAVASPIEVNRGNIKRIELERQPVGGSVVTHLTIVLTKDVDFAVATDPSDKSKLKIYLPVVEPEVKAEPAEAKEAPLAESKIEEKTLTPPAAAPVAEASAAPVKAEASPAAPAPEAKATPAPQKDGGADGGRGLNAVIPGADGVEISIQGGVQTFNSFKLTKPDRIVLDLFKVKNSLSQNVIPVNAFGIANARVGSTPDKVRVVLDAAGDSLPPYEVVKSDLGVKIRLKGKAPAGAKAQASEPPAATPAPATVAPVAAPAAPRAVPAPPAAKVKTEVPHSRLTKGALEGIEFKVVDGVSRVSMKLYGTCEPGQPVRGPQGVTLNIANCQVPKQLQRALDTTQFGTPVLSVTPYQVKVKGSTVTKVLVKLRGNPEFSTSRKGDLLLWDFVNPGPVAVPKLPAAPPAPRAKAPAEPRVAEELVPAPARTSDEMAIPLPSDRPAKKVYTGRRVTLEFSDADVRKIFQLIAEVSNLNFLIADDVTGTISIKLVNVPWDQALDVILDAKGLAMVRQGNIVQIKPRSKMQNQADEELAAKKAAERLMELKTMVFEVNYASVNDVAAQFAMLKSDRGVITKDDRTSRVIVKDIQTALDDMKALLKTLDSPEKQVMIEARIVEATSNFTRDLGVQWGLSYRDGSASVAGISAVDTGFGGVVSAAGPGSTGAGGLGLGMSFGKLTSNIKLDMRLAAAATIGQVKIISTPKVVTLNNKAAKISQGQSIPYQTTSAEGTKTEFVEAALTLEVTPHITSDGSVSMKIKASNNSPGFGSPPPINKKEATTELVVSNGDTTVIGGIYVDSDVESDTGVPFLADIPLLGWLFKSNSKQKTKTELLIFITPKIVL</sequence>
<dbReference type="GO" id="GO:0009306">
    <property type="term" value="P:protein secretion"/>
    <property type="evidence" value="ECO:0007669"/>
    <property type="project" value="InterPro"/>
</dbReference>
<evidence type="ECO:0000256" key="7">
    <source>
        <dbReference type="RuleBase" id="RU004003"/>
    </source>
</evidence>